<dbReference type="FunFam" id="3.20.20.140:FF:000005">
    <property type="entry name" value="TatD family hydrolase"/>
    <property type="match status" value="1"/>
</dbReference>
<dbReference type="AlphaFoldDB" id="A0A0M6WFI1"/>
<accession>A0A0M6WFI1</accession>
<gene>
    <name evidence="4" type="ORF">M72_21561</name>
</gene>
<keyword evidence="5" id="KW-1185">Reference proteome</keyword>
<dbReference type="InterPro" id="IPR032466">
    <property type="entry name" value="Metal_Hydrolase"/>
</dbReference>
<feature type="binding site" evidence="3">
    <location>
        <position position="8"/>
    </location>
    <ligand>
        <name>a divalent metal cation</name>
        <dbReference type="ChEBI" id="CHEBI:60240"/>
        <label>1</label>
    </ligand>
</feature>
<dbReference type="InterPro" id="IPR001130">
    <property type="entry name" value="TatD-like"/>
</dbReference>
<evidence type="ECO:0000256" key="2">
    <source>
        <dbReference type="ARBA" id="ARBA00022801"/>
    </source>
</evidence>
<sequence>MIFETHAHYDDAKFDTDREMLLAELPQRGISPVINVGSSIATTKTTLSLAQEYPFLYAAVGVHPSDVDDLNEDTYAWLRQQTTLQKTVAVGEIGLDYYWDKEPEIQAKQRYWFVRQLALAQQADLPVIIHSRDAAEDTMQIMEKAYEDGIKGVIHCYSYSPEMAQEYVKMGYFIGVGGVVTFKNAKKLVKTVETIPLSSIVLETDCPYMAPEPHRGTRNDSRNIPYVIAKIAEIKGVSVEEVEQTTRENAFALFTKVPR</sequence>
<dbReference type="PANTHER" id="PTHR46124">
    <property type="entry name" value="D-AMINOACYL-TRNA DEACYLASE"/>
    <property type="match status" value="1"/>
</dbReference>
<dbReference type="OrthoDB" id="9810005at2"/>
<evidence type="ECO:0000313" key="4">
    <source>
        <dbReference type="EMBL" id="CRL34534.1"/>
    </source>
</evidence>
<dbReference type="NCBIfam" id="TIGR00010">
    <property type="entry name" value="YchF/TatD family DNA exonuclease"/>
    <property type="match status" value="1"/>
</dbReference>
<feature type="binding site" evidence="3">
    <location>
        <position position="6"/>
    </location>
    <ligand>
        <name>a divalent metal cation</name>
        <dbReference type="ChEBI" id="CHEBI:60240"/>
        <label>1</label>
    </ligand>
</feature>
<dbReference type="GO" id="GO:0016788">
    <property type="term" value="F:hydrolase activity, acting on ester bonds"/>
    <property type="evidence" value="ECO:0007669"/>
    <property type="project" value="InterPro"/>
</dbReference>
<evidence type="ECO:0000256" key="1">
    <source>
        <dbReference type="ARBA" id="ARBA00022723"/>
    </source>
</evidence>
<proteinExistence type="predicted"/>
<dbReference type="PROSITE" id="PS01090">
    <property type="entry name" value="TATD_2"/>
    <property type="match status" value="1"/>
</dbReference>
<feature type="binding site" evidence="3">
    <location>
        <position position="205"/>
    </location>
    <ligand>
        <name>a divalent metal cation</name>
        <dbReference type="ChEBI" id="CHEBI:60240"/>
        <label>1</label>
    </ligand>
</feature>
<feature type="binding site" evidence="3">
    <location>
        <position position="130"/>
    </location>
    <ligand>
        <name>a divalent metal cation</name>
        <dbReference type="ChEBI" id="CHEBI:60240"/>
        <label>2</label>
    </ligand>
</feature>
<dbReference type="GO" id="GO:0046872">
    <property type="term" value="F:metal ion binding"/>
    <property type="evidence" value="ECO:0007669"/>
    <property type="project" value="UniProtKB-KW"/>
</dbReference>
<dbReference type="CDD" id="cd01310">
    <property type="entry name" value="TatD_DNAse"/>
    <property type="match status" value="1"/>
</dbReference>
<organism evidence="4 5">
    <name type="scientific">Roseburia faecis</name>
    <dbReference type="NCBI Taxonomy" id="301302"/>
    <lineage>
        <taxon>Bacteria</taxon>
        <taxon>Bacillati</taxon>
        <taxon>Bacillota</taxon>
        <taxon>Clostridia</taxon>
        <taxon>Lachnospirales</taxon>
        <taxon>Lachnospiraceae</taxon>
        <taxon>Roseburia</taxon>
    </lineage>
</organism>
<feature type="binding site" evidence="3">
    <location>
        <position position="155"/>
    </location>
    <ligand>
        <name>a divalent metal cation</name>
        <dbReference type="ChEBI" id="CHEBI:60240"/>
        <label>2</label>
    </ligand>
</feature>
<dbReference type="InterPro" id="IPR015991">
    <property type="entry name" value="TatD/YcfH-like"/>
</dbReference>
<evidence type="ECO:0000256" key="3">
    <source>
        <dbReference type="PIRSR" id="PIRSR005902-1"/>
    </source>
</evidence>
<reference evidence="5" key="1">
    <citation type="submission" date="2015-05" db="EMBL/GenBank/DDBJ databases">
        <authorList>
            <consortium name="Pathogen Informatics"/>
        </authorList>
    </citation>
    <scope>NUCLEOTIDE SEQUENCE [LARGE SCALE GENOMIC DNA]</scope>
    <source>
        <strain evidence="5">M72</strain>
    </source>
</reference>
<dbReference type="RefSeq" id="WP_055067194.1">
    <property type="nucleotide sequence ID" value="NZ_CP173697.1"/>
</dbReference>
<dbReference type="Proteomes" id="UP000049979">
    <property type="component" value="Unassembled WGS sequence"/>
</dbReference>
<keyword evidence="2" id="KW-0378">Hydrolase</keyword>
<dbReference type="STRING" id="301302.ERS852420_00330"/>
<name>A0A0M6WFI1_9FIRM</name>
<dbReference type="PANTHER" id="PTHR46124:SF2">
    <property type="entry name" value="D-AMINOACYL-TRNA DEACYLASE"/>
    <property type="match status" value="1"/>
</dbReference>
<dbReference type="GO" id="GO:0004536">
    <property type="term" value="F:DNA nuclease activity"/>
    <property type="evidence" value="ECO:0007669"/>
    <property type="project" value="InterPro"/>
</dbReference>
<dbReference type="InterPro" id="IPR018228">
    <property type="entry name" value="DNase_TatD-rel_CS"/>
</dbReference>
<feature type="binding site" evidence="3">
    <location>
        <position position="92"/>
    </location>
    <ligand>
        <name>a divalent metal cation</name>
        <dbReference type="ChEBI" id="CHEBI:60240"/>
        <label>1</label>
    </ligand>
</feature>
<dbReference type="PROSITE" id="PS01091">
    <property type="entry name" value="TATD_3"/>
    <property type="match status" value="1"/>
</dbReference>
<dbReference type="GeneID" id="99746600"/>
<dbReference type="EMBL" id="CVRR01000006">
    <property type="protein sequence ID" value="CRL34534.1"/>
    <property type="molecule type" value="Genomic_DNA"/>
</dbReference>
<evidence type="ECO:0000313" key="5">
    <source>
        <dbReference type="Proteomes" id="UP000049979"/>
    </source>
</evidence>
<dbReference type="SUPFAM" id="SSF51556">
    <property type="entry name" value="Metallo-dependent hydrolases"/>
    <property type="match status" value="1"/>
</dbReference>
<dbReference type="PIRSF" id="PIRSF005902">
    <property type="entry name" value="DNase_TatD"/>
    <property type="match status" value="1"/>
</dbReference>
<keyword evidence="1 3" id="KW-0479">Metal-binding</keyword>
<dbReference type="Pfam" id="PF01026">
    <property type="entry name" value="TatD_DNase"/>
    <property type="match status" value="1"/>
</dbReference>
<dbReference type="Gene3D" id="3.20.20.140">
    <property type="entry name" value="Metal-dependent hydrolases"/>
    <property type="match status" value="1"/>
</dbReference>
<protein>
    <submittedName>
        <fullName evidence="4">Putative deoxyribonuclease</fullName>
    </submittedName>
</protein>